<accession>A0A165MWG8</accession>
<keyword evidence="2" id="KW-0813">Transport</keyword>
<keyword evidence="5 6" id="KW-0472">Membrane</keyword>
<dbReference type="EMBL" id="KV425658">
    <property type="protein sequence ID" value="KZT18868.1"/>
    <property type="molecule type" value="Genomic_DNA"/>
</dbReference>
<dbReference type="STRING" id="1314782.A0A165MWG8"/>
<evidence type="ECO:0000256" key="5">
    <source>
        <dbReference type="ARBA" id="ARBA00023136"/>
    </source>
</evidence>
<organism evidence="7 8">
    <name type="scientific">Neolentinus lepideus HHB14362 ss-1</name>
    <dbReference type="NCBI Taxonomy" id="1314782"/>
    <lineage>
        <taxon>Eukaryota</taxon>
        <taxon>Fungi</taxon>
        <taxon>Dikarya</taxon>
        <taxon>Basidiomycota</taxon>
        <taxon>Agaricomycotina</taxon>
        <taxon>Agaricomycetes</taxon>
        <taxon>Gloeophyllales</taxon>
        <taxon>Gloeophyllaceae</taxon>
        <taxon>Neolentinus</taxon>
    </lineage>
</organism>
<dbReference type="AlphaFoldDB" id="A0A165MWG8"/>
<protein>
    <recommendedName>
        <fullName evidence="9">Amino acid permease/ SLC12A domain-containing protein</fullName>
    </recommendedName>
</protein>
<dbReference type="OrthoDB" id="3257095at2759"/>
<feature type="non-terminal residue" evidence="7">
    <location>
        <position position="187"/>
    </location>
</feature>
<evidence type="ECO:0000256" key="2">
    <source>
        <dbReference type="ARBA" id="ARBA00022448"/>
    </source>
</evidence>
<keyword evidence="3 6" id="KW-0812">Transmembrane</keyword>
<proteinExistence type="predicted"/>
<dbReference type="Gene3D" id="1.20.1740.10">
    <property type="entry name" value="Amino acid/polyamine transporter I"/>
    <property type="match status" value="1"/>
</dbReference>
<dbReference type="InterPro" id="IPR002293">
    <property type="entry name" value="AA/rel_permease1"/>
</dbReference>
<gene>
    <name evidence="7" type="ORF">NEOLEDRAFT_1029385</name>
</gene>
<evidence type="ECO:0000256" key="6">
    <source>
        <dbReference type="SAM" id="Phobius"/>
    </source>
</evidence>
<dbReference type="PANTHER" id="PTHR45649:SF26">
    <property type="entry name" value="OS04G0435100 PROTEIN"/>
    <property type="match status" value="1"/>
</dbReference>
<evidence type="ECO:0000313" key="8">
    <source>
        <dbReference type="Proteomes" id="UP000076761"/>
    </source>
</evidence>
<evidence type="ECO:0000256" key="1">
    <source>
        <dbReference type="ARBA" id="ARBA00004141"/>
    </source>
</evidence>
<evidence type="ECO:0000256" key="3">
    <source>
        <dbReference type="ARBA" id="ARBA00022692"/>
    </source>
</evidence>
<dbReference type="PANTHER" id="PTHR45649">
    <property type="entry name" value="AMINO-ACID PERMEASE BAT1"/>
    <property type="match status" value="1"/>
</dbReference>
<comment type="subcellular location">
    <subcellularLocation>
        <location evidence="1">Membrane</location>
        <topology evidence="1">Multi-pass membrane protein</topology>
    </subcellularLocation>
</comment>
<feature type="transmembrane region" description="Helical" evidence="6">
    <location>
        <begin position="56"/>
        <end position="78"/>
    </location>
</feature>
<dbReference type="InParanoid" id="A0A165MWG8"/>
<keyword evidence="8" id="KW-1185">Reference proteome</keyword>
<name>A0A165MWG8_9AGAM</name>
<sequence>TYILSYSYTEVCSAHPTSGSPYFWAAMLSPPKDAPFASWTTGWFNLLGQHAPLSSYFHLNFGCATFISTACTLGTSFIPNETPMIGIYAAMLVMQGLINTFSMHLLKYLNNISVWWHAMDTSVVVIAILAATPTHQSAKFVLVTFLDGTGINSVGWSQRASPAYVAIIGILMDQYTLTDFNASAHVS</sequence>
<reference evidence="7 8" key="1">
    <citation type="journal article" date="2016" name="Mol. Biol. Evol.">
        <title>Comparative Genomics of Early-Diverging Mushroom-Forming Fungi Provides Insights into the Origins of Lignocellulose Decay Capabilities.</title>
        <authorList>
            <person name="Nagy L.G."/>
            <person name="Riley R."/>
            <person name="Tritt A."/>
            <person name="Adam C."/>
            <person name="Daum C."/>
            <person name="Floudas D."/>
            <person name="Sun H."/>
            <person name="Yadav J.S."/>
            <person name="Pangilinan J."/>
            <person name="Larsson K.H."/>
            <person name="Matsuura K."/>
            <person name="Barry K."/>
            <person name="Labutti K."/>
            <person name="Kuo R."/>
            <person name="Ohm R.A."/>
            <person name="Bhattacharya S.S."/>
            <person name="Shirouzu T."/>
            <person name="Yoshinaga Y."/>
            <person name="Martin F.M."/>
            <person name="Grigoriev I.V."/>
            <person name="Hibbett D.S."/>
        </authorList>
    </citation>
    <scope>NUCLEOTIDE SEQUENCE [LARGE SCALE GENOMIC DNA]</scope>
    <source>
        <strain evidence="7 8">HHB14362 ss-1</strain>
    </source>
</reference>
<feature type="transmembrane region" description="Helical" evidence="6">
    <location>
        <begin position="112"/>
        <end position="131"/>
    </location>
</feature>
<dbReference type="GO" id="GO:0022857">
    <property type="term" value="F:transmembrane transporter activity"/>
    <property type="evidence" value="ECO:0007669"/>
    <property type="project" value="InterPro"/>
</dbReference>
<evidence type="ECO:0008006" key="9">
    <source>
        <dbReference type="Google" id="ProtNLM"/>
    </source>
</evidence>
<feature type="transmembrane region" description="Helical" evidence="6">
    <location>
        <begin position="85"/>
        <end position="106"/>
    </location>
</feature>
<keyword evidence="4 6" id="KW-1133">Transmembrane helix</keyword>
<dbReference type="Pfam" id="PF13520">
    <property type="entry name" value="AA_permease_2"/>
    <property type="match status" value="1"/>
</dbReference>
<dbReference type="GO" id="GO:0016020">
    <property type="term" value="C:membrane"/>
    <property type="evidence" value="ECO:0007669"/>
    <property type="project" value="UniProtKB-SubCell"/>
</dbReference>
<evidence type="ECO:0000313" key="7">
    <source>
        <dbReference type="EMBL" id="KZT18868.1"/>
    </source>
</evidence>
<evidence type="ECO:0000256" key="4">
    <source>
        <dbReference type="ARBA" id="ARBA00022989"/>
    </source>
</evidence>
<feature type="non-terminal residue" evidence="7">
    <location>
        <position position="1"/>
    </location>
</feature>
<dbReference type="Proteomes" id="UP000076761">
    <property type="component" value="Unassembled WGS sequence"/>
</dbReference>